<dbReference type="EMBL" id="PXVC01000171">
    <property type="protein sequence ID" value="PSI00293.1"/>
    <property type="molecule type" value="Genomic_DNA"/>
</dbReference>
<dbReference type="Proteomes" id="UP000240206">
    <property type="component" value="Unassembled WGS sequence"/>
</dbReference>
<protein>
    <recommendedName>
        <fullName evidence="4">Type II toxin-antitoxin system mRNA interferase toxin, RelE/StbE family</fullName>
    </recommendedName>
</protein>
<keyword evidence="1" id="KW-1277">Toxin-antitoxin system</keyword>
<dbReference type="SUPFAM" id="SSF143011">
    <property type="entry name" value="RelE-like"/>
    <property type="match status" value="1"/>
</dbReference>
<organism evidence="2 3">
    <name type="scientific">Synechococcus lacustris str. Tous</name>
    <dbReference type="NCBI Taxonomy" id="1910958"/>
    <lineage>
        <taxon>Bacteria</taxon>
        <taxon>Bacillati</taxon>
        <taxon>Cyanobacteriota</taxon>
        <taxon>Cyanophyceae</taxon>
        <taxon>Synechococcales</taxon>
        <taxon>Synechococcaceae</taxon>
        <taxon>Synechococcus</taxon>
    </lineage>
</organism>
<dbReference type="NCBIfam" id="TIGR02385">
    <property type="entry name" value="RelE_StbE"/>
    <property type="match status" value="1"/>
</dbReference>
<evidence type="ECO:0000313" key="2">
    <source>
        <dbReference type="EMBL" id="PSI00293.1"/>
    </source>
</evidence>
<evidence type="ECO:0008006" key="4">
    <source>
        <dbReference type="Google" id="ProtNLM"/>
    </source>
</evidence>
<proteinExistence type="predicted"/>
<keyword evidence="3" id="KW-1185">Reference proteome</keyword>
<dbReference type="AlphaFoldDB" id="A0A2P7EAP4"/>
<dbReference type="Pfam" id="PF05016">
    <property type="entry name" value="ParE_toxin"/>
    <property type="match status" value="1"/>
</dbReference>
<dbReference type="InterPro" id="IPR007712">
    <property type="entry name" value="RelE/ParE_toxin"/>
</dbReference>
<gene>
    <name evidence="2" type="ORF">C7K08_13925</name>
</gene>
<reference evidence="3" key="1">
    <citation type="submission" date="2018-03" db="EMBL/GenBank/DDBJ databases">
        <title>Ecological and genomic features of two cosmopolitan and abundant freshwater picocyanobacteria.</title>
        <authorList>
            <person name="Cabello-Yeves P.J."/>
            <person name="Picazo A."/>
            <person name="Camacho A."/>
            <person name="Callieri C."/>
            <person name="Rosselli R."/>
            <person name="Roda-Garcia J."/>
            <person name="Coutinho F.H."/>
            <person name="Rodriguez-Valera F."/>
        </authorList>
    </citation>
    <scope>NUCLEOTIDE SEQUENCE [LARGE SCALE GENOMIC DNA]</scope>
    <source>
        <strain evidence="3">Tous</strain>
    </source>
</reference>
<feature type="non-terminal residue" evidence="2">
    <location>
        <position position="1"/>
    </location>
</feature>
<comment type="caution">
    <text evidence="2">The sequence shown here is derived from an EMBL/GenBank/DDBJ whole genome shotgun (WGS) entry which is preliminary data.</text>
</comment>
<dbReference type="Gene3D" id="3.30.2310.20">
    <property type="entry name" value="RelE-like"/>
    <property type="match status" value="1"/>
</dbReference>
<name>A0A2P7EAP4_9SYNE</name>
<evidence type="ECO:0000313" key="3">
    <source>
        <dbReference type="Proteomes" id="UP000240206"/>
    </source>
</evidence>
<accession>A0A2P7EAP4</accession>
<dbReference type="InterPro" id="IPR035093">
    <property type="entry name" value="RelE/ParE_toxin_dom_sf"/>
</dbReference>
<evidence type="ECO:0000256" key="1">
    <source>
        <dbReference type="ARBA" id="ARBA00022649"/>
    </source>
</evidence>
<sequence length="52" mass="6231">SRVNLKDCGGLKGEFEGLRRLRVGNYRVVYEWQRSELVILVVRIGHRREVYR</sequence>